<feature type="region of interest" description="Disordered" evidence="1">
    <location>
        <begin position="45"/>
        <end position="74"/>
    </location>
</feature>
<protein>
    <submittedName>
        <fullName evidence="2">Uncharacterized protein</fullName>
    </submittedName>
</protein>
<proteinExistence type="predicted"/>
<sequence length="105" mass="11959">MARIPSSEGGRTDRCLIQQTARPATQRSLVVTKDTLASFTAVAYHQERQKSQLKRAQEEEDTKSESPKQHEAQEARYVYATLRDNIIQQLRTNNRQGGQTQEALD</sequence>
<evidence type="ECO:0000313" key="3">
    <source>
        <dbReference type="Proteomes" id="UP001160390"/>
    </source>
</evidence>
<feature type="compositionally biased region" description="Basic and acidic residues" evidence="1">
    <location>
        <begin position="63"/>
        <end position="74"/>
    </location>
</feature>
<name>A0AA35Q4G2_9HYPO</name>
<dbReference type="AlphaFoldDB" id="A0AA35Q4G2"/>
<gene>
    <name evidence="2" type="ORF">CCHLO57077_00005152</name>
</gene>
<evidence type="ECO:0000313" key="2">
    <source>
        <dbReference type="EMBL" id="CAI6095553.1"/>
    </source>
</evidence>
<organism evidence="2 3">
    <name type="scientific">Clonostachys chloroleuca</name>
    <dbReference type="NCBI Taxonomy" id="1926264"/>
    <lineage>
        <taxon>Eukaryota</taxon>
        <taxon>Fungi</taxon>
        <taxon>Dikarya</taxon>
        <taxon>Ascomycota</taxon>
        <taxon>Pezizomycotina</taxon>
        <taxon>Sordariomycetes</taxon>
        <taxon>Hypocreomycetidae</taxon>
        <taxon>Hypocreales</taxon>
        <taxon>Bionectriaceae</taxon>
        <taxon>Clonostachys</taxon>
    </lineage>
</organism>
<dbReference type="EMBL" id="CABFNP030001266">
    <property type="protein sequence ID" value="CAI6095553.1"/>
    <property type="molecule type" value="Genomic_DNA"/>
</dbReference>
<feature type="region of interest" description="Disordered" evidence="1">
    <location>
        <begin position="1"/>
        <end position="24"/>
    </location>
</feature>
<evidence type="ECO:0000256" key="1">
    <source>
        <dbReference type="SAM" id="MobiDB-lite"/>
    </source>
</evidence>
<comment type="caution">
    <text evidence="2">The sequence shown here is derived from an EMBL/GenBank/DDBJ whole genome shotgun (WGS) entry which is preliminary data.</text>
</comment>
<keyword evidence="3" id="KW-1185">Reference proteome</keyword>
<reference evidence="2" key="1">
    <citation type="submission" date="2023-01" db="EMBL/GenBank/DDBJ databases">
        <authorList>
            <person name="Piombo E."/>
        </authorList>
    </citation>
    <scope>NUCLEOTIDE SEQUENCE</scope>
</reference>
<accession>A0AA35Q4G2</accession>
<dbReference type="Proteomes" id="UP001160390">
    <property type="component" value="Unassembled WGS sequence"/>
</dbReference>